<evidence type="ECO:0000256" key="2">
    <source>
        <dbReference type="ARBA" id="ARBA00008663"/>
    </source>
</evidence>
<dbReference type="InterPro" id="IPR015793">
    <property type="entry name" value="Pyrv_Knase_brl"/>
</dbReference>
<dbReference type="PANTHER" id="PTHR11817">
    <property type="entry name" value="PYRUVATE KINASE"/>
    <property type="match status" value="1"/>
</dbReference>
<evidence type="ECO:0000256" key="4">
    <source>
        <dbReference type="ARBA" id="ARBA00022679"/>
    </source>
</evidence>
<evidence type="ECO:0000313" key="13">
    <source>
        <dbReference type="EMBL" id="EFD92314.1"/>
    </source>
</evidence>
<comment type="pathway">
    <text evidence="1">Carbohydrate degradation; glycolysis; pyruvate from D-glyceraldehyde 3-phosphate: step 5/5.</text>
</comment>
<dbReference type="InterPro" id="IPR015813">
    <property type="entry name" value="Pyrv/PenolPyrv_kinase-like_dom"/>
</dbReference>
<dbReference type="GO" id="GO:0005524">
    <property type="term" value="F:ATP binding"/>
    <property type="evidence" value="ECO:0007669"/>
    <property type="project" value="UniProtKB-KW"/>
</dbReference>
<sequence>MVLKTVKTIITVGPACDSYKMLKQLILEGVDIFRFNLSHGDEAYFKKAVANLRQAESDTNRKVLIFFDLPGPKLRTGEVHNDKLIIKEGTEYTFGKNGQIEVSEEIIKSIKLNNKLLVSDGKLEFKPIRKEMGLLIAKAVNSGTLLNEQSINFKGISYPGKYPTKKDEAGIKLGLSLGIDTFEGVNT</sequence>
<dbReference type="EC" id="2.7.1.40" evidence="3"/>
<accession>D6GWT9</accession>
<dbReference type="InterPro" id="IPR001697">
    <property type="entry name" value="Pyr_Knase"/>
</dbReference>
<dbReference type="Gene3D" id="2.40.33.10">
    <property type="entry name" value="PK beta-barrel domain-like"/>
    <property type="match status" value="1"/>
</dbReference>
<evidence type="ECO:0000256" key="11">
    <source>
        <dbReference type="ARBA" id="ARBA00023317"/>
    </source>
</evidence>
<keyword evidence="6" id="KW-0547">Nucleotide-binding</keyword>
<proteinExistence type="inferred from homology"/>
<evidence type="ECO:0000256" key="10">
    <source>
        <dbReference type="ARBA" id="ARBA00023152"/>
    </source>
</evidence>
<evidence type="ECO:0000256" key="7">
    <source>
        <dbReference type="ARBA" id="ARBA00022777"/>
    </source>
</evidence>
<dbReference type="GO" id="GO:0004743">
    <property type="term" value="F:pyruvate kinase activity"/>
    <property type="evidence" value="ECO:0007669"/>
    <property type="project" value="UniProtKB-EC"/>
</dbReference>
<keyword evidence="9" id="KW-0460">Magnesium</keyword>
<evidence type="ECO:0000256" key="1">
    <source>
        <dbReference type="ARBA" id="ARBA00004997"/>
    </source>
</evidence>
<gene>
    <name evidence="13" type="ORF">BJBARM5_0966</name>
</gene>
<feature type="domain" description="Pyruvate kinase barrel" evidence="12">
    <location>
        <begin position="4"/>
        <end position="180"/>
    </location>
</feature>
<dbReference type="Gene3D" id="3.20.20.60">
    <property type="entry name" value="Phosphoenolpyruvate-binding domains"/>
    <property type="match status" value="1"/>
</dbReference>
<dbReference type="AlphaFoldDB" id="D6GWT9"/>
<dbReference type="GO" id="GO:0000287">
    <property type="term" value="F:magnesium ion binding"/>
    <property type="evidence" value="ECO:0007669"/>
    <property type="project" value="InterPro"/>
</dbReference>
<dbReference type="SUPFAM" id="SSF51621">
    <property type="entry name" value="Phosphoenolpyruvate/pyruvate domain"/>
    <property type="match status" value="1"/>
</dbReference>
<dbReference type="Proteomes" id="UP000009376">
    <property type="component" value="Unassembled WGS sequence"/>
</dbReference>
<dbReference type="Pfam" id="PF00224">
    <property type="entry name" value="PK"/>
    <property type="match status" value="1"/>
</dbReference>
<reference evidence="13 14" key="1">
    <citation type="journal article" date="2010" name="Proc. Natl. Acad. Sci. U.S.A.">
        <title>Enigmatic, ultrasmall, uncultivated Archaea.</title>
        <authorList>
            <person name="Baker B.J."/>
            <person name="Comolli L.R."/>
            <person name="Dick G.J."/>
            <person name="Hauser L.J."/>
            <person name="Hyatt D."/>
            <person name="Dill B.D."/>
            <person name="Land M.L."/>
            <person name="Verberkmoes N.C."/>
            <person name="Hettich R.L."/>
            <person name="Banfield J.F."/>
        </authorList>
    </citation>
    <scope>NUCLEOTIDE SEQUENCE [LARGE SCALE GENOMIC DNA]</scope>
</reference>
<dbReference type="InterPro" id="IPR040442">
    <property type="entry name" value="Pyrv_kinase-like_dom_sf"/>
</dbReference>
<dbReference type="EMBL" id="GG745609">
    <property type="protein sequence ID" value="EFD92314.1"/>
    <property type="molecule type" value="Genomic_DNA"/>
</dbReference>
<name>D6GWT9_PARA5</name>
<dbReference type="InterPro" id="IPR015806">
    <property type="entry name" value="Pyrv_Knase_insert_dom_sf"/>
</dbReference>
<evidence type="ECO:0000256" key="9">
    <source>
        <dbReference type="ARBA" id="ARBA00022842"/>
    </source>
</evidence>
<evidence type="ECO:0000256" key="8">
    <source>
        <dbReference type="ARBA" id="ARBA00022840"/>
    </source>
</evidence>
<evidence type="ECO:0000313" key="14">
    <source>
        <dbReference type="Proteomes" id="UP000009376"/>
    </source>
</evidence>
<evidence type="ECO:0000256" key="3">
    <source>
        <dbReference type="ARBA" id="ARBA00012142"/>
    </source>
</evidence>
<comment type="similarity">
    <text evidence="2">Belongs to the pyruvate kinase family.</text>
</comment>
<keyword evidence="5" id="KW-0479">Metal-binding</keyword>
<evidence type="ECO:0000259" key="12">
    <source>
        <dbReference type="Pfam" id="PF00224"/>
    </source>
</evidence>
<keyword evidence="8" id="KW-0067">ATP-binding</keyword>
<organism evidence="13 14">
    <name type="scientific">Candidatus Parvarchaeum acidophilus ARMAN-5</name>
    <dbReference type="NCBI Taxonomy" id="662762"/>
    <lineage>
        <taxon>Archaea</taxon>
        <taxon>Candidatus Parvarchaeota</taxon>
        <taxon>Candidatus Parvarchaeum</taxon>
    </lineage>
</organism>
<keyword evidence="7 13" id="KW-0418">Kinase</keyword>
<dbReference type="SUPFAM" id="SSF50800">
    <property type="entry name" value="PK beta-barrel domain-like"/>
    <property type="match status" value="1"/>
</dbReference>
<dbReference type="InterPro" id="IPR011037">
    <property type="entry name" value="Pyrv_Knase-like_insert_dom_sf"/>
</dbReference>
<protein>
    <recommendedName>
        <fullName evidence="3">pyruvate kinase</fullName>
        <ecNumber evidence="3">2.7.1.40</ecNumber>
    </recommendedName>
</protein>
<evidence type="ECO:0000256" key="6">
    <source>
        <dbReference type="ARBA" id="ARBA00022741"/>
    </source>
</evidence>
<dbReference type="GO" id="GO:0030955">
    <property type="term" value="F:potassium ion binding"/>
    <property type="evidence" value="ECO:0007669"/>
    <property type="project" value="InterPro"/>
</dbReference>
<keyword evidence="11 13" id="KW-0670">Pyruvate</keyword>
<dbReference type="UniPathway" id="UPA00109">
    <property type="reaction ID" value="UER00188"/>
</dbReference>
<keyword evidence="10" id="KW-0324">Glycolysis</keyword>
<keyword evidence="4" id="KW-0808">Transferase</keyword>
<dbReference type="GO" id="GO:0016301">
    <property type="term" value="F:kinase activity"/>
    <property type="evidence" value="ECO:0007669"/>
    <property type="project" value="UniProtKB-KW"/>
</dbReference>
<evidence type="ECO:0000256" key="5">
    <source>
        <dbReference type="ARBA" id="ARBA00022723"/>
    </source>
</evidence>